<protein>
    <submittedName>
        <fullName evidence="1">Heat shock 70 kDa protein 16</fullName>
    </submittedName>
</protein>
<reference evidence="2" key="1">
    <citation type="journal article" date="2023" name="Hortic. Res.">
        <title>A chromosome-level phased genome enabling allele-level studies in sweet orange: a case study on citrus Huanglongbing tolerance.</title>
        <authorList>
            <person name="Wu B."/>
            <person name="Yu Q."/>
            <person name="Deng Z."/>
            <person name="Duan Y."/>
            <person name="Luo F."/>
            <person name="Gmitter F. Jr."/>
        </authorList>
    </citation>
    <scope>NUCLEOTIDE SEQUENCE [LARGE SCALE GENOMIC DNA]</scope>
    <source>
        <strain evidence="2">cv. Valencia</strain>
    </source>
</reference>
<keyword evidence="2" id="KW-1185">Reference proteome</keyword>
<name>A0ACB8NZM5_CITSI</name>
<dbReference type="EMBL" id="CM039170">
    <property type="protein sequence ID" value="KAH9803643.1"/>
    <property type="molecule type" value="Genomic_DNA"/>
</dbReference>
<gene>
    <name evidence="1" type="ORF">KPL71_001853</name>
</gene>
<organism evidence="1 2">
    <name type="scientific">Citrus sinensis</name>
    <name type="common">Sweet orange</name>
    <name type="synonym">Citrus aurantium var. sinensis</name>
    <dbReference type="NCBI Taxonomy" id="2711"/>
    <lineage>
        <taxon>Eukaryota</taxon>
        <taxon>Viridiplantae</taxon>
        <taxon>Streptophyta</taxon>
        <taxon>Embryophyta</taxon>
        <taxon>Tracheophyta</taxon>
        <taxon>Spermatophyta</taxon>
        <taxon>Magnoliopsida</taxon>
        <taxon>eudicotyledons</taxon>
        <taxon>Gunneridae</taxon>
        <taxon>Pentapetalae</taxon>
        <taxon>rosids</taxon>
        <taxon>malvids</taxon>
        <taxon>Sapindales</taxon>
        <taxon>Rutaceae</taxon>
        <taxon>Aurantioideae</taxon>
        <taxon>Citrus</taxon>
    </lineage>
</organism>
<dbReference type="Proteomes" id="UP000829398">
    <property type="component" value="Chromosome 1"/>
</dbReference>
<evidence type="ECO:0000313" key="1">
    <source>
        <dbReference type="EMBL" id="KAH9803643.1"/>
    </source>
</evidence>
<comment type="caution">
    <text evidence="1">The sequence shown here is derived from an EMBL/GenBank/DDBJ whole genome shotgun (WGS) entry which is preliminary data.</text>
</comment>
<keyword evidence="1" id="KW-0346">Stress response</keyword>
<proteinExistence type="predicted"/>
<sequence length="663" mass="73367">MSVVGFDIGNENCVIATVKHRGVDVLLNEESNRETPSIVCFGEKQRFIGAAGYASAMMHPKSTVSQVKRLIGRRYGDPVVQKDLMVLPFESCESPDGGISIKLKYLGETHTFCPVQVMGMLFSHLKDVAEKNLEMPVVDCVIGVPSYFTDLQRREYLNAASIAGLRPLRLIHDCTATALGYGIYKTDFANGGKSYIAFVDIGHSDTQVSIVSFEAGHMKVLSHAFDSSLGGRDFDDVLFGYFAAKFKEQYKINVYSNVRACIRLRAACEKLKKVLSANAEAPLNIECLMDEKDVRGFIKREEFEELASGLTEKIAIPCRKALADAGLHVDKIHSVEIVGSGSRIPAITRLLTSLFGREPRRSLNASECVARGCALQCAMLSPAFRVREYEVQDCNPYSIGISSDEGPICIGSNTNGEVFPKGQPIPCVKVLTLQRSSLFHLELFYTNPNELPPGISSKVSCFTIGPFQGSNSENAKVKVTVKLNLHGIVSVESAWSEGVSIDSSTTVEDVQDSASVQSKSSHSSVNFLPISFFFVVRDKAGRRLDISISETIYGGMTKPELALAQETENLLAQQDITMEQTKDKKNALESYVYEMRNKLFSTYRSFASDQEREGISRSLQETEEWLYDDGDDETANTYASKLEDLKKMEKHEHKLQEICYNAS</sequence>
<accession>A0ACB8NZM5</accession>
<evidence type="ECO:0000313" key="2">
    <source>
        <dbReference type="Proteomes" id="UP000829398"/>
    </source>
</evidence>